<gene>
    <name evidence="2" type="ORF">SAMN04489842_3903</name>
</gene>
<dbReference type="RefSeq" id="WP_090385602.1">
    <property type="nucleotide sequence ID" value="NZ_FNLC01000006.1"/>
</dbReference>
<evidence type="ECO:0000256" key="1">
    <source>
        <dbReference type="SAM" id="MobiDB-lite"/>
    </source>
</evidence>
<dbReference type="AlphaFoldDB" id="A0A1H1IXZ4"/>
<evidence type="ECO:0000313" key="3">
    <source>
        <dbReference type="Proteomes" id="UP000198848"/>
    </source>
</evidence>
<name>A0A1H1IXZ4_NATTX</name>
<dbReference type="OrthoDB" id="206185at2157"/>
<proteinExistence type="predicted"/>
<reference evidence="3" key="1">
    <citation type="submission" date="2016-10" db="EMBL/GenBank/DDBJ databases">
        <authorList>
            <person name="Varghese N."/>
            <person name="Submissions S."/>
        </authorList>
    </citation>
    <scope>NUCLEOTIDE SEQUENCE [LARGE SCALE GENOMIC DNA]</scope>
    <source>
        <strain evidence="3">DSM 24767</strain>
    </source>
</reference>
<keyword evidence="3" id="KW-1185">Reference proteome</keyword>
<sequence length="103" mass="11331">MTERPPSPPTAGTGPALSGTGGGSEDRVVVTTAQLATQLEEWTDYRPDEQLLENVLLELDRRDYLEWETITRNGDYCWDLTDTPERLGKAIAAVVTALLQADP</sequence>
<dbReference type="EMBL" id="FNLC01000006">
    <property type="protein sequence ID" value="SDR42529.1"/>
    <property type="molecule type" value="Genomic_DNA"/>
</dbReference>
<evidence type="ECO:0000313" key="2">
    <source>
        <dbReference type="EMBL" id="SDR42529.1"/>
    </source>
</evidence>
<feature type="region of interest" description="Disordered" evidence="1">
    <location>
        <begin position="1"/>
        <end position="25"/>
    </location>
</feature>
<organism evidence="2 3">
    <name type="scientific">Natronobacterium texcoconense</name>
    <dbReference type="NCBI Taxonomy" id="1095778"/>
    <lineage>
        <taxon>Archaea</taxon>
        <taxon>Methanobacteriati</taxon>
        <taxon>Methanobacteriota</taxon>
        <taxon>Stenosarchaea group</taxon>
        <taxon>Halobacteria</taxon>
        <taxon>Halobacteriales</taxon>
        <taxon>Natrialbaceae</taxon>
        <taxon>Natronobacterium</taxon>
    </lineage>
</organism>
<protein>
    <submittedName>
        <fullName evidence="2">Uncharacterized protein</fullName>
    </submittedName>
</protein>
<dbReference type="Proteomes" id="UP000198848">
    <property type="component" value="Unassembled WGS sequence"/>
</dbReference>
<accession>A0A1H1IXZ4</accession>